<reference evidence="1 2" key="2">
    <citation type="journal article" date="2022" name="Mol. Ecol. Resour.">
        <title>The genomes of chicory, endive, great burdock and yacon provide insights into Asteraceae paleo-polyploidization history and plant inulin production.</title>
        <authorList>
            <person name="Fan W."/>
            <person name="Wang S."/>
            <person name="Wang H."/>
            <person name="Wang A."/>
            <person name="Jiang F."/>
            <person name="Liu H."/>
            <person name="Zhao H."/>
            <person name="Xu D."/>
            <person name="Zhang Y."/>
        </authorList>
    </citation>
    <scope>NUCLEOTIDE SEQUENCE [LARGE SCALE GENOMIC DNA]</scope>
    <source>
        <strain evidence="2">cv. Punajuju</strain>
        <tissue evidence="1">Leaves</tissue>
    </source>
</reference>
<name>A0ACB9H479_CICIN</name>
<reference evidence="2" key="1">
    <citation type="journal article" date="2022" name="Mol. Ecol. Resour.">
        <title>The genomes of chicory, endive, great burdock and yacon provide insights into Asteraceae palaeo-polyploidization history and plant inulin production.</title>
        <authorList>
            <person name="Fan W."/>
            <person name="Wang S."/>
            <person name="Wang H."/>
            <person name="Wang A."/>
            <person name="Jiang F."/>
            <person name="Liu H."/>
            <person name="Zhao H."/>
            <person name="Xu D."/>
            <person name="Zhang Y."/>
        </authorList>
    </citation>
    <scope>NUCLEOTIDE SEQUENCE [LARGE SCALE GENOMIC DNA]</scope>
    <source>
        <strain evidence="2">cv. Punajuju</strain>
    </source>
</reference>
<evidence type="ECO:0000313" key="1">
    <source>
        <dbReference type="EMBL" id="KAI3789980.1"/>
    </source>
</evidence>
<evidence type="ECO:0000313" key="2">
    <source>
        <dbReference type="Proteomes" id="UP001055811"/>
    </source>
</evidence>
<dbReference type="EMBL" id="CM042009">
    <property type="protein sequence ID" value="KAI3789980.1"/>
    <property type="molecule type" value="Genomic_DNA"/>
</dbReference>
<organism evidence="1 2">
    <name type="scientific">Cichorium intybus</name>
    <name type="common">Chicory</name>
    <dbReference type="NCBI Taxonomy" id="13427"/>
    <lineage>
        <taxon>Eukaryota</taxon>
        <taxon>Viridiplantae</taxon>
        <taxon>Streptophyta</taxon>
        <taxon>Embryophyta</taxon>
        <taxon>Tracheophyta</taxon>
        <taxon>Spermatophyta</taxon>
        <taxon>Magnoliopsida</taxon>
        <taxon>eudicotyledons</taxon>
        <taxon>Gunneridae</taxon>
        <taxon>Pentapetalae</taxon>
        <taxon>asterids</taxon>
        <taxon>campanulids</taxon>
        <taxon>Asterales</taxon>
        <taxon>Asteraceae</taxon>
        <taxon>Cichorioideae</taxon>
        <taxon>Cichorieae</taxon>
        <taxon>Cichoriinae</taxon>
        <taxon>Cichorium</taxon>
    </lineage>
</organism>
<dbReference type="Proteomes" id="UP001055811">
    <property type="component" value="Linkage Group LG01"/>
</dbReference>
<accession>A0ACB9H479</accession>
<keyword evidence="2" id="KW-1185">Reference proteome</keyword>
<comment type="caution">
    <text evidence="1">The sequence shown here is derived from an EMBL/GenBank/DDBJ whole genome shotgun (WGS) entry which is preliminary data.</text>
</comment>
<gene>
    <name evidence="1" type="ORF">L2E82_02789</name>
</gene>
<protein>
    <submittedName>
        <fullName evidence="1">Uncharacterized protein</fullName>
    </submittedName>
</protein>
<proteinExistence type="predicted"/>
<sequence length="208" mass="22387">MSIPSLLMFSLLFVTSSASDHDFCVADLSQPDTPSGFACKDVKKVTAQDFLFRLGTPENMNNTFKYAITLASAVEFPGTNGLRLSMARLDIAPSGVFPMHTHRGANEILFVESGTMTVGFISSDNTVYSKTLNKWDIFVFPQGLLHFLVNSGKVTAIAVASFSSSRPGLQFLDSALFSNSLPSEVVEATTLLDPKEVEKLKGVFGGSG</sequence>